<organism evidence="2 3">
    <name type="scientific">Cervus elaphus hippelaphus</name>
    <name type="common">European red deer</name>
    <dbReference type="NCBI Taxonomy" id="46360"/>
    <lineage>
        <taxon>Eukaryota</taxon>
        <taxon>Metazoa</taxon>
        <taxon>Chordata</taxon>
        <taxon>Craniata</taxon>
        <taxon>Vertebrata</taxon>
        <taxon>Euteleostomi</taxon>
        <taxon>Mammalia</taxon>
        <taxon>Eutheria</taxon>
        <taxon>Laurasiatheria</taxon>
        <taxon>Artiodactyla</taxon>
        <taxon>Ruminantia</taxon>
        <taxon>Pecora</taxon>
        <taxon>Cervidae</taxon>
        <taxon>Cervinae</taxon>
        <taxon>Cervus</taxon>
    </lineage>
</organism>
<comment type="caution">
    <text evidence="2">The sequence shown here is derived from an EMBL/GenBank/DDBJ whole genome shotgun (WGS) entry which is preliminary data.</text>
</comment>
<dbReference type="OrthoDB" id="9676209at2759"/>
<name>A0A212DF82_CEREH</name>
<sequence length="84" mass="9749">MEKSHVILDGNQENKSTSVGKLQRQVYEREYPIFQYAPVCASDFIQVSRKGDVMDLHNRTRMNESLAATRCNNREEEGRIHHNA</sequence>
<gene>
    <name evidence="2" type="ORF">Celaphus_00011774</name>
</gene>
<evidence type="ECO:0000313" key="3">
    <source>
        <dbReference type="Proteomes" id="UP000242450"/>
    </source>
</evidence>
<dbReference type="AlphaFoldDB" id="A0A212DF82"/>
<feature type="region of interest" description="Disordered" evidence="1">
    <location>
        <begin position="1"/>
        <end position="20"/>
    </location>
</feature>
<dbReference type="EMBL" id="MKHE01000003">
    <property type="protein sequence ID" value="OWK16794.1"/>
    <property type="molecule type" value="Genomic_DNA"/>
</dbReference>
<keyword evidence="3" id="KW-1185">Reference proteome</keyword>
<dbReference type="PANTHER" id="PTHR22574:SF11">
    <property type="entry name" value="GOLGI-ASSOCIATED RAB2 INTERACTOR PROTEIN 6"/>
    <property type="match status" value="1"/>
</dbReference>
<evidence type="ECO:0000313" key="2">
    <source>
        <dbReference type="EMBL" id="OWK16794.1"/>
    </source>
</evidence>
<dbReference type="GO" id="GO:0005634">
    <property type="term" value="C:nucleus"/>
    <property type="evidence" value="ECO:0007669"/>
    <property type="project" value="TreeGrafter"/>
</dbReference>
<accession>A0A212DF82</accession>
<reference evidence="2 3" key="1">
    <citation type="journal article" date="2018" name="Mol. Genet. Genomics">
        <title>The red deer Cervus elaphus genome CerEla1.0: sequencing, annotating, genes, and chromosomes.</title>
        <authorList>
            <person name="Bana N.A."/>
            <person name="Nyiri A."/>
            <person name="Nagy J."/>
            <person name="Frank K."/>
            <person name="Nagy T."/>
            <person name="Steger V."/>
            <person name="Schiller M."/>
            <person name="Lakatos P."/>
            <person name="Sugar L."/>
            <person name="Horn P."/>
            <person name="Barta E."/>
            <person name="Orosz L."/>
        </authorList>
    </citation>
    <scope>NUCLEOTIDE SEQUENCE [LARGE SCALE GENOMIC DNA]</scope>
    <source>
        <strain evidence="2">Hungarian</strain>
    </source>
</reference>
<feature type="compositionally biased region" description="Polar residues" evidence="1">
    <location>
        <begin position="11"/>
        <end position="20"/>
    </location>
</feature>
<proteinExistence type="predicted"/>
<evidence type="ECO:0000256" key="1">
    <source>
        <dbReference type="SAM" id="MobiDB-lite"/>
    </source>
</evidence>
<protein>
    <submittedName>
        <fullName evidence="2">Uncharacterized protein</fullName>
    </submittedName>
</protein>
<dbReference type="PANTHER" id="PTHR22574">
    <property type="match status" value="1"/>
</dbReference>
<dbReference type="Proteomes" id="UP000242450">
    <property type="component" value="Chromosome 3"/>
</dbReference>